<evidence type="ECO:0000256" key="8">
    <source>
        <dbReference type="ARBA" id="ARBA00023125"/>
    </source>
</evidence>
<keyword evidence="9 10" id="KW-0234">DNA repair</keyword>
<evidence type="ECO:0000256" key="1">
    <source>
        <dbReference type="ARBA" id="ARBA00022722"/>
    </source>
</evidence>
<comment type="similarity">
    <text evidence="10">Belongs to the RecC family.</text>
</comment>
<dbReference type="InterPro" id="IPR027417">
    <property type="entry name" value="P-loop_NTPase"/>
</dbReference>
<gene>
    <name evidence="10 13" type="primary">recC</name>
    <name evidence="13" type="ORF">FQP86_03130</name>
</gene>
<dbReference type="NCBIfam" id="TIGR01450">
    <property type="entry name" value="recC"/>
    <property type="match status" value="1"/>
</dbReference>
<keyword evidence="2 10" id="KW-0547">Nucleotide-binding</keyword>
<dbReference type="Proteomes" id="UP000319941">
    <property type="component" value="Unassembled WGS sequence"/>
</dbReference>
<keyword evidence="3 10" id="KW-0227">DNA damage</keyword>
<keyword evidence="5 10" id="KW-0347">Helicase</keyword>
<evidence type="ECO:0000256" key="6">
    <source>
        <dbReference type="ARBA" id="ARBA00022839"/>
    </source>
</evidence>
<keyword evidence="1 10" id="KW-0540">Nuclease</keyword>
<comment type="caution">
    <text evidence="13">The sequence shown here is derived from an EMBL/GenBank/DDBJ whole genome shotgun (WGS) entry which is preliminary data.</text>
</comment>
<dbReference type="GO" id="GO:0003677">
    <property type="term" value="F:DNA binding"/>
    <property type="evidence" value="ECO:0007669"/>
    <property type="project" value="UniProtKB-UniRule"/>
</dbReference>
<comment type="function">
    <text evidence="10">A helicase/nuclease that prepares dsDNA breaks (DSB) for recombinational DNA repair. Binds to DSBs and unwinds DNA via a highly rapid and processive ATP-dependent bidirectional helicase activity. Unwinds dsDNA until it encounters a Chi (crossover hotspot instigator) sequence from the 3' direction. Cuts ssDNA a few nucleotides 3' to the Chi site. The properties and activities of the enzyme are changed at Chi. The Chi-altered holoenzyme produces a long 3'-ssDNA overhang and facilitates RecA-binding to the ssDNA for homologous DNA recombination and repair. Holoenzyme degrades any linearized DNA that is unable to undergo homologous recombination. In the holoenzyme this subunit recognizes the wild-type Chi sequence, and when added to isolated RecB increases its ATP-dependent helicase processivity.</text>
</comment>
<dbReference type="RefSeq" id="WP_144726570.1">
    <property type="nucleotide sequence ID" value="NZ_CAWOWR010000076.1"/>
</dbReference>
<reference evidence="13 14" key="1">
    <citation type="submission" date="2019-07" db="EMBL/GenBank/DDBJ databases">
        <title>Diversity of Bacteria from Kongsfjorden, Arctic.</title>
        <authorList>
            <person name="Yu Y."/>
        </authorList>
    </citation>
    <scope>NUCLEOTIDE SEQUENCE [LARGE SCALE GENOMIC DNA]</scope>
    <source>
        <strain evidence="13 14">SM1923</strain>
    </source>
</reference>
<comment type="miscellaneous">
    <text evidence="10">In the RecBCD complex, RecB has a slow 3'-5' helicase, an exonuclease activity and loads RecA onto ssDNA, RecD has a fast 5'-3' helicase activity, while RecC stimulates the ATPase and processivity of the RecB helicase and contributes to recognition of the Chi site.</text>
</comment>
<accession>A0A558HU74</accession>
<evidence type="ECO:0000313" key="14">
    <source>
        <dbReference type="Proteomes" id="UP000319941"/>
    </source>
</evidence>
<evidence type="ECO:0000256" key="4">
    <source>
        <dbReference type="ARBA" id="ARBA00022801"/>
    </source>
</evidence>
<dbReference type="Pfam" id="PF04257">
    <property type="entry name" value="Exonuc_V_gamma"/>
    <property type="match status" value="1"/>
</dbReference>
<feature type="compositionally biased region" description="Polar residues" evidence="11">
    <location>
        <begin position="911"/>
        <end position="920"/>
    </location>
</feature>
<dbReference type="GO" id="GO:0003678">
    <property type="term" value="F:DNA helicase activity"/>
    <property type="evidence" value="ECO:0007669"/>
    <property type="project" value="UniProtKB-UniRule"/>
</dbReference>
<protein>
    <recommendedName>
        <fullName evidence="10">RecBCD enzyme subunit RecC</fullName>
    </recommendedName>
    <alternativeName>
        <fullName evidence="10">Exonuclease V subunit RecC</fullName>
        <shortName evidence="10">ExoV subunit RecC</shortName>
    </alternativeName>
    <alternativeName>
        <fullName evidence="10">Helicase/nuclease RecBCD subunit RecC</fullName>
    </alternativeName>
</protein>
<evidence type="ECO:0000256" key="10">
    <source>
        <dbReference type="HAMAP-Rule" id="MF_01486"/>
    </source>
</evidence>
<dbReference type="Gene3D" id="1.10.10.990">
    <property type="match status" value="1"/>
</dbReference>
<dbReference type="Gene3D" id="3.40.50.300">
    <property type="entry name" value="P-loop containing nucleotide triphosphate hydrolases"/>
    <property type="match status" value="2"/>
</dbReference>
<feature type="region of interest" description="Disordered" evidence="11">
    <location>
        <begin position="899"/>
        <end position="920"/>
    </location>
</feature>
<name>A0A558HU74_9GAMM</name>
<dbReference type="SUPFAM" id="SSF52540">
    <property type="entry name" value="P-loop containing nucleoside triphosphate hydrolases"/>
    <property type="match status" value="2"/>
</dbReference>
<dbReference type="PANTHER" id="PTHR30591:SF1">
    <property type="entry name" value="RECBCD ENZYME SUBUNIT RECC"/>
    <property type="match status" value="1"/>
</dbReference>
<keyword evidence="8 10" id="KW-0238">DNA-binding</keyword>
<evidence type="ECO:0000259" key="12">
    <source>
        <dbReference type="Pfam" id="PF17946"/>
    </source>
</evidence>
<dbReference type="Pfam" id="PF17946">
    <property type="entry name" value="RecC_C"/>
    <property type="match status" value="1"/>
</dbReference>
<dbReference type="Gene3D" id="3.40.50.10930">
    <property type="match status" value="1"/>
</dbReference>
<dbReference type="InterPro" id="IPR041500">
    <property type="entry name" value="RecC_C"/>
</dbReference>
<dbReference type="GO" id="GO:0005524">
    <property type="term" value="F:ATP binding"/>
    <property type="evidence" value="ECO:0007669"/>
    <property type="project" value="UniProtKB-UniRule"/>
</dbReference>
<organism evidence="13 14">
    <name type="scientific">Cobetia crustatorum</name>
    <dbReference type="NCBI Taxonomy" id="553385"/>
    <lineage>
        <taxon>Bacteria</taxon>
        <taxon>Pseudomonadati</taxon>
        <taxon>Pseudomonadota</taxon>
        <taxon>Gammaproteobacteria</taxon>
        <taxon>Oceanospirillales</taxon>
        <taxon>Halomonadaceae</taxon>
        <taxon>Cobetia</taxon>
    </lineage>
</organism>
<dbReference type="EMBL" id="VNFH01000002">
    <property type="protein sequence ID" value="TVU72682.1"/>
    <property type="molecule type" value="Genomic_DNA"/>
</dbReference>
<dbReference type="InterPro" id="IPR011335">
    <property type="entry name" value="Restrct_endonuc-II-like"/>
</dbReference>
<dbReference type="OrthoDB" id="9762834at2"/>
<comment type="subunit">
    <text evidence="10">Heterotrimer of RecB, RecC and RecD. All subunits contribute to DNA-binding.</text>
</comment>
<evidence type="ECO:0000313" key="13">
    <source>
        <dbReference type="EMBL" id="TVU72682.1"/>
    </source>
</evidence>
<dbReference type="Gene3D" id="1.10.10.160">
    <property type="match status" value="1"/>
</dbReference>
<keyword evidence="4 10" id="KW-0378">Hydrolase</keyword>
<dbReference type="STRING" id="553385.GCA_000591415_00335"/>
<evidence type="ECO:0000256" key="7">
    <source>
        <dbReference type="ARBA" id="ARBA00022840"/>
    </source>
</evidence>
<dbReference type="GO" id="GO:0008854">
    <property type="term" value="F:exodeoxyribonuclease V activity"/>
    <property type="evidence" value="ECO:0007669"/>
    <property type="project" value="InterPro"/>
</dbReference>
<dbReference type="PANTHER" id="PTHR30591">
    <property type="entry name" value="RECBCD ENZYME SUBUNIT RECC"/>
    <property type="match status" value="1"/>
</dbReference>
<dbReference type="GO" id="GO:0000724">
    <property type="term" value="P:double-strand break repair via homologous recombination"/>
    <property type="evidence" value="ECO:0007669"/>
    <property type="project" value="UniProtKB-UniRule"/>
</dbReference>
<sequence>MFTVLHANHLEDLRDLALKVIKAAPQPPLVPETFLVQSNGMAQWLRLSLAEADGIAASVDFPLPSSFVWRAYRGVLGDDIPELSPFDKGPLAWRLLRLLPGLLADEAQADCYAPLRDYLCRDERGQLIAAIGEDLLPALPEGPEAERQQWQLACQLADLFDQYLNYRPEWVRSWESGLEDDGFRDAFARQQAAGQLPAGLLPDNLPASQHWQPALWRAVLADAPQSSRQHHRASLHGRFVAAARALETLPSTRRHPLPPRLFVFGISALPGQTLDALHALSGVMDIYLMITNPCRHYWGDIVSDREAVRRSLRADANNERIAQQRARHPEAPALIGLADEELHLKANPLLAGLGAQGRDFIVSLYEFESALSGRDSGFDLELDVFVPRIAEDMLPSHAPLLHQIQDEILELVHPGERALEEGEPRLLDSGDDSISLVSAHSALREVEILHDRLLAAFERASEAQQRGEGELLRPRDILVMVPDIDQYAPYIEAVFGQLAPGNPRHIPFTIADRVASQANPLLGLVLMLLELPERRLGVSEVLDALDVAAFRRRFAIEEGELERLRRWLADSGVRWGLSGEHRERLGFMPLDENSWRFGLERMLLGYATGAVASGGPAYGELGDEQIDGQIDGLMDMDGLSFDGVVPFDEVAGLEAELAGKLAELIERLDHWRQLLDTARAPAEWATTLQQLWDESLSADSAEEFDILARLQAALSRLDKGWQQADYHAPLSLKVVREALRSELDNGGLAQRFLAGRVNFATLMPMRAIPFREVHLLGMNDGDYPRVRMPQDFDLMASRPQPGDRSRRDDDRYLFLEALLSARDRLSVSWVGRDQRDNGERPPSVLVGELLDYIELGWTPENATQDISREVALRARLVTEHPLQPFSRRYFFNTTDGISRQGHGGSDVDSPGTDSSGAASLSTYESSWASLHAASVSEPSAPSAPSATDTSSAAVSTLPSALAQLAEQAADQHVKLGADALTRFLRRPWQLGLDRLGVRFKNAEVPDEDNEPFTPDGLENFTLTRELLDSALAGQSLPLAAERLRRAGRLPALGFADALIEPRLKRLEQQLTSWRDQLGDAISLPPRTLEVPLVVHDTAGVRQRVTLTTRLTSCQQLPDDADGESHLLATLEATHFGTLKEGKEGRYKRLGKPHRLLSGYLDWLMANARPGLGKTISEATDTRSGGYQWLAVFEDRWLLFPALRIEQAEAVLRQLVSGYAQGWQAPQAAALELAVTAWQVLEGEDRTALFSALRFADPEADVRLEEAAAAIGKPWLGTTLERAMETRFMEDTFKGPQALRRQEGALGELWPEFSHFSRADGMVRSLRLYQPLIETMISARQGVLGERAVDLSAQDAAASTQGESS</sequence>
<dbReference type="InterPro" id="IPR013986">
    <property type="entry name" value="DExx_box_DNA_helicase_dom_sf"/>
</dbReference>
<evidence type="ECO:0000256" key="3">
    <source>
        <dbReference type="ARBA" id="ARBA00022763"/>
    </source>
</evidence>
<dbReference type="InterPro" id="IPR006697">
    <property type="entry name" value="RecC"/>
</dbReference>
<feature type="domain" description="RecC C-terminal" evidence="12">
    <location>
        <begin position="978"/>
        <end position="1235"/>
    </location>
</feature>
<dbReference type="GO" id="GO:0009338">
    <property type="term" value="C:exodeoxyribonuclease V complex"/>
    <property type="evidence" value="ECO:0007669"/>
    <property type="project" value="InterPro"/>
</dbReference>
<dbReference type="SUPFAM" id="SSF52980">
    <property type="entry name" value="Restriction endonuclease-like"/>
    <property type="match status" value="1"/>
</dbReference>
<evidence type="ECO:0000256" key="11">
    <source>
        <dbReference type="SAM" id="MobiDB-lite"/>
    </source>
</evidence>
<dbReference type="HAMAP" id="MF_01486">
    <property type="entry name" value="RecC"/>
    <property type="match status" value="1"/>
</dbReference>
<keyword evidence="7 10" id="KW-0067">ATP-binding</keyword>
<evidence type="ECO:0000256" key="9">
    <source>
        <dbReference type="ARBA" id="ARBA00023204"/>
    </source>
</evidence>
<evidence type="ECO:0000256" key="2">
    <source>
        <dbReference type="ARBA" id="ARBA00022741"/>
    </source>
</evidence>
<keyword evidence="6 10" id="KW-0269">Exonuclease</keyword>
<keyword evidence="14" id="KW-1185">Reference proteome</keyword>
<proteinExistence type="inferred from homology"/>
<evidence type="ECO:0000256" key="5">
    <source>
        <dbReference type="ARBA" id="ARBA00022806"/>
    </source>
</evidence>